<dbReference type="Proteomes" id="UP000324222">
    <property type="component" value="Unassembled WGS sequence"/>
</dbReference>
<feature type="compositionally biased region" description="Basic and acidic residues" evidence="1">
    <location>
        <begin position="64"/>
        <end position="77"/>
    </location>
</feature>
<name>A0A5B7FD35_PORTR</name>
<proteinExistence type="predicted"/>
<evidence type="ECO:0000256" key="1">
    <source>
        <dbReference type="SAM" id="MobiDB-lite"/>
    </source>
</evidence>
<comment type="caution">
    <text evidence="2">The sequence shown here is derived from an EMBL/GenBank/DDBJ whole genome shotgun (WGS) entry which is preliminary data.</text>
</comment>
<evidence type="ECO:0000313" key="3">
    <source>
        <dbReference type="Proteomes" id="UP000324222"/>
    </source>
</evidence>
<reference evidence="2 3" key="1">
    <citation type="submission" date="2019-05" db="EMBL/GenBank/DDBJ databases">
        <title>Another draft genome of Portunus trituberculatus and its Hox gene families provides insights of decapod evolution.</title>
        <authorList>
            <person name="Jeong J.-H."/>
            <person name="Song I."/>
            <person name="Kim S."/>
            <person name="Choi T."/>
            <person name="Kim D."/>
            <person name="Ryu S."/>
            <person name="Kim W."/>
        </authorList>
    </citation>
    <scope>NUCLEOTIDE SEQUENCE [LARGE SCALE GENOMIC DNA]</scope>
    <source>
        <tissue evidence="2">Muscle</tissue>
    </source>
</reference>
<dbReference type="AlphaFoldDB" id="A0A5B7FD35"/>
<accession>A0A5B7FD35</accession>
<sequence>MRRITKYSEFTVYITRDSTAHREITLKLRITYCYGEAEDDLTDAPKITNAPRTKGPTRVSLRQVDSHRVRHNDHQHQ</sequence>
<dbReference type="EMBL" id="VSRR010006244">
    <property type="protein sequence ID" value="MPC44362.1"/>
    <property type="molecule type" value="Genomic_DNA"/>
</dbReference>
<keyword evidence="3" id="KW-1185">Reference proteome</keyword>
<protein>
    <submittedName>
        <fullName evidence="2">Uncharacterized protein</fullName>
    </submittedName>
</protein>
<organism evidence="2 3">
    <name type="scientific">Portunus trituberculatus</name>
    <name type="common">Swimming crab</name>
    <name type="synonym">Neptunus trituberculatus</name>
    <dbReference type="NCBI Taxonomy" id="210409"/>
    <lineage>
        <taxon>Eukaryota</taxon>
        <taxon>Metazoa</taxon>
        <taxon>Ecdysozoa</taxon>
        <taxon>Arthropoda</taxon>
        <taxon>Crustacea</taxon>
        <taxon>Multicrustacea</taxon>
        <taxon>Malacostraca</taxon>
        <taxon>Eumalacostraca</taxon>
        <taxon>Eucarida</taxon>
        <taxon>Decapoda</taxon>
        <taxon>Pleocyemata</taxon>
        <taxon>Brachyura</taxon>
        <taxon>Eubrachyura</taxon>
        <taxon>Portunoidea</taxon>
        <taxon>Portunidae</taxon>
        <taxon>Portuninae</taxon>
        <taxon>Portunus</taxon>
    </lineage>
</organism>
<gene>
    <name evidence="2" type="ORF">E2C01_038035</name>
</gene>
<feature type="region of interest" description="Disordered" evidence="1">
    <location>
        <begin position="43"/>
        <end position="77"/>
    </location>
</feature>
<evidence type="ECO:0000313" key="2">
    <source>
        <dbReference type="EMBL" id="MPC44362.1"/>
    </source>
</evidence>